<gene>
    <name evidence="2" type="ORF">Bca52824_033029</name>
</gene>
<sequence length="408" mass="45726">MVSEQDKPPIGSLSSSSSSTQNTNSLSLAPHSSPRHFESTIRSFLSLPDSPLFSNSSSFDRVLHDFLSTSSGDDDSAHDQLIDRTLQRVSLLLESTKRCFLKRLTLYNSISWFLPQDLTIKVFSMLDTKSLMQVEACCTMFSKSAMDPLCYSHIDLTTASTRVDDGVLRTMIHRAGNKLRSLKLGNDAYDYFHNFPTSSSLAPLLSSDPEFTCLPKSNRFENRTIREVKEFLNSLIAGDFRFIRHIDVSSGNGLTCDGDERTLEPNFPMEKLKEERSNFKLVAEFPSSLQRYWTAGGMMRNVLVGAGRCKNKNLASHNNYIVSITSVKAMLCRRRLSKTTDLQHPNSTYLLHTLALIQSSAINGIRVESFLRFNAKDTNKVANKELQITIPLMSNEEAGTISQLPKVP</sequence>
<dbReference type="GO" id="GO:0003700">
    <property type="term" value="F:DNA-binding transcription factor activity"/>
    <property type="evidence" value="ECO:0007669"/>
    <property type="project" value="InterPro"/>
</dbReference>
<dbReference type="SUPFAM" id="SSF81383">
    <property type="entry name" value="F-box domain"/>
    <property type="match status" value="1"/>
</dbReference>
<name>A0A8X7SDR1_BRACI</name>
<evidence type="ECO:0000313" key="2">
    <source>
        <dbReference type="EMBL" id="KAG2304378.1"/>
    </source>
</evidence>
<dbReference type="PANTHER" id="PTHR31089:SF1">
    <property type="entry name" value="CYCLIC DOF FACTOR 3"/>
    <property type="match status" value="1"/>
</dbReference>
<protein>
    <recommendedName>
        <fullName evidence="4">F-box domain-containing protein</fullName>
    </recommendedName>
</protein>
<organism evidence="2 3">
    <name type="scientific">Brassica carinata</name>
    <name type="common">Ethiopian mustard</name>
    <name type="synonym">Abyssinian cabbage</name>
    <dbReference type="NCBI Taxonomy" id="52824"/>
    <lineage>
        <taxon>Eukaryota</taxon>
        <taxon>Viridiplantae</taxon>
        <taxon>Streptophyta</taxon>
        <taxon>Embryophyta</taxon>
        <taxon>Tracheophyta</taxon>
        <taxon>Spermatophyta</taxon>
        <taxon>Magnoliopsida</taxon>
        <taxon>eudicotyledons</taxon>
        <taxon>Gunneridae</taxon>
        <taxon>Pentapetalae</taxon>
        <taxon>rosids</taxon>
        <taxon>malvids</taxon>
        <taxon>Brassicales</taxon>
        <taxon>Brassicaceae</taxon>
        <taxon>Brassiceae</taxon>
        <taxon>Brassica</taxon>
    </lineage>
</organism>
<comment type="caution">
    <text evidence="2">The sequence shown here is derived from an EMBL/GenBank/DDBJ whole genome shotgun (WGS) entry which is preliminary data.</text>
</comment>
<reference evidence="2 3" key="1">
    <citation type="submission" date="2020-02" db="EMBL/GenBank/DDBJ databases">
        <authorList>
            <person name="Ma Q."/>
            <person name="Huang Y."/>
            <person name="Song X."/>
            <person name="Pei D."/>
        </authorList>
    </citation>
    <scope>NUCLEOTIDE SEQUENCE [LARGE SCALE GENOMIC DNA]</scope>
    <source>
        <strain evidence="2">Sxm20200214</strain>
        <tissue evidence="2">Leaf</tissue>
    </source>
</reference>
<evidence type="ECO:0000313" key="3">
    <source>
        <dbReference type="Proteomes" id="UP000886595"/>
    </source>
</evidence>
<dbReference type="InterPro" id="IPR032675">
    <property type="entry name" value="LRR_dom_sf"/>
</dbReference>
<dbReference type="OrthoDB" id="10257471at2759"/>
<feature type="region of interest" description="Disordered" evidence="1">
    <location>
        <begin position="1"/>
        <end position="34"/>
    </location>
</feature>
<evidence type="ECO:0008006" key="4">
    <source>
        <dbReference type="Google" id="ProtNLM"/>
    </source>
</evidence>
<dbReference type="InterPro" id="IPR045174">
    <property type="entry name" value="Dof"/>
</dbReference>
<feature type="compositionally biased region" description="Low complexity" evidence="1">
    <location>
        <begin position="12"/>
        <end position="28"/>
    </location>
</feature>
<keyword evidence="3" id="KW-1185">Reference proteome</keyword>
<dbReference type="EMBL" id="JAAMPC010000007">
    <property type="protein sequence ID" value="KAG2304378.1"/>
    <property type="molecule type" value="Genomic_DNA"/>
</dbReference>
<dbReference type="Gene3D" id="3.80.10.10">
    <property type="entry name" value="Ribonuclease Inhibitor"/>
    <property type="match status" value="1"/>
</dbReference>
<dbReference type="Proteomes" id="UP000886595">
    <property type="component" value="Unassembled WGS sequence"/>
</dbReference>
<evidence type="ECO:0000256" key="1">
    <source>
        <dbReference type="SAM" id="MobiDB-lite"/>
    </source>
</evidence>
<proteinExistence type="predicted"/>
<dbReference type="AlphaFoldDB" id="A0A8X7SDR1"/>
<accession>A0A8X7SDR1</accession>
<dbReference type="InterPro" id="IPR036047">
    <property type="entry name" value="F-box-like_dom_sf"/>
</dbReference>
<dbReference type="PANTHER" id="PTHR31089">
    <property type="entry name" value="CYCLIC DOF FACTOR 2"/>
    <property type="match status" value="1"/>
</dbReference>
<dbReference type="GO" id="GO:0003677">
    <property type="term" value="F:DNA binding"/>
    <property type="evidence" value="ECO:0007669"/>
    <property type="project" value="TreeGrafter"/>
</dbReference>